<dbReference type="PANTHER" id="PTHR47623:SF1">
    <property type="entry name" value="OS09G0287300 PROTEIN"/>
    <property type="match status" value="1"/>
</dbReference>
<dbReference type="RefSeq" id="WP_165095298.1">
    <property type="nucleotide sequence ID" value="NZ_CP049056.1"/>
</dbReference>
<reference evidence="1 2" key="1">
    <citation type="submission" date="2020-02" db="EMBL/GenBank/DDBJ databases">
        <title>complete genome sequence of Rhodobacteraceae bacterium.</title>
        <authorList>
            <person name="Park J."/>
            <person name="Kim Y.-S."/>
            <person name="Kim K.-H."/>
        </authorList>
    </citation>
    <scope>NUCLEOTIDE SEQUENCE [LARGE SCALE GENOMIC DNA]</scope>
    <source>
        <strain evidence="1 2">RR4-56</strain>
    </source>
</reference>
<protein>
    <submittedName>
        <fullName evidence="1">Histidine phosphatase family protein</fullName>
    </submittedName>
</protein>
<proteinExistence type="predicted"/>
<keyword evidence="2" id="KW-1185">Reference proteome</keyword>
<dbReference type="InterPro" id="IPR013078">
    <property type="entry name" value="His_Pase_superF_clade-1"/>
</dbReference>
<evidence type="ECO:0000313" key="1">
    <source>
        <dbReference type="EMBL" id="QIE54672.1"/>
    </source>
</evidence>
<gene>
    <name evidence="1" type="ORF">G5B40_03985</name>
</gene>
<dbReference type="Proteomes" id="UP000503336">
    <property type="component" value="Chromosome"/>
</dbReference>
<dbReference type="Gene3D" id="3.40.50.1240">
    <property type="entry name" value="Phosphoglycerate mutase-like"/>
    <property type="match status" value="1"/>
</dbReference>
<organism evidence="1 2">
    <name type="scientific">Pikeienuella piscinae</name>
    <dbReference type="NCBI Taxonomy" id="2748098"/>
    <lineage>
        <taxon>Bacteria</taxon>
        <taxon>Pseudomonadati</taxon>
        <taxon>Pseudomonadota</taxon>
        <taxon>Alphaproteobacteria</taxon>
        <taxon>Rhodobacterales</taxon>
        <taxon>Paracoccaceae</taxon>
        <taxon>Pikeienuella</taxon>
    </lineage>
</organism>
<dbReference type="PANTHER" id="PTHR47623">
    <property type="entry name" value="OS09G0287300 PROTEIN"/>
    <property type="match status" value="1"/>
</dbReference>
<dbReference type="Pfam" id="PF00300">
    <property type="entry name" value="His_Phos_1"/>
    <property type="match status" value="1"/>
</dbReference>
<dbReference type="InterPro" id="IPR029033">
    <property type="entry name" value="His_PPase_superfam"/>
</dbReference>
<dbReference type="KEGG" id="hdh:G5B40_03985"/>
<name>A0A7L5BTF0_9RHOB</name>
<dbReference type="SMART" id="SM00855">
    <property type="entry name" value="PGAM"/>
    <property type="match status" value="1"/>
</dbReference>
<evidence type="ECO:0000313" key="2">
    <source>
        <dbReference type="Proteomes" id="UP000503336"/>
    </source>
</evidence>
<dbReference type="SUPFAM" id="SSF53254">
    <property type="entry name" value="Phosphoglycerate mutase-like"/>
    <property type="match status" value="1"/>
</dbReference>
<accession>A0A7L5BTF0</accession>
<dbReference type="AlphaFoldDB" id="A0A7L5BTF0"/>
<dbReference type="EMBL" id="CP049056">
    <property type="protein sequence ID" value="QIE54672.1"/>
    <property type="molecule type" value="Genomic_DNA"/>
</dbReference>
<dbReference type="CDD" id="cd07067">
    <property type="entry name" value="HP_PGM_like"/>
    <property type="match status" value="1"/>
</dbReference>
<sequence>MTGLRLILLRHAKSDWAAGLDDHDRPLNRRGRLAAALMGAWAREETLIPALALISSAVRTRETWARMGLEAPAETRPALYEAEAETILEEINLTEGAASPLLVLGHNPGIHDAANRFLSHGVIDAFPTAQAAVIGFEVATWEEVRFSTGRLLALARPKDLV</sequence>